<dbReference type="Proteomes" id="UP000262954">
    <property type="component" value="Unassembled WGS sequence"/>
</dbReference>
<evidence type="ECO:0000313" key="3">
    <source>
        <dbReference type="EMBL" id="HBJ09606.1"/>
    </source>
</evidence>
<dbReference type="Pfam" id="PF00691">
    <property type="entry name" value="OmpA"/>
    <property type="match status" value="1"/>
</dbReference>
<evidence type="ECO:0000313" key="4">
    <source>
        <dbReference type="Proteomes" id="UP000262954"/>
    </source>
</evidence>
<organism evidence="3 4">
    <name type="scientific">Coprobacter fastidiosus</name>
    <dbReference type="NCBI Taxonomy" id="1099853"/>
    <lineage>
        <taxon>Bacteria</taxon>
        <taxon>Pseudomonadati</taxon>
        <taxon>Bacteroidota</taxon>
        <taxon>Bacteroidia</taxon>
        <taxon>Bacteroidales</taxon>
        <taxon>Barnesiellaceae</taxon>
        <taxon>Coprobacter</taxon>
    </lineage>
</organism>
<feature type="domain" description="OmpA-like" evidence="2">
    <location>
        <begin position="105"/>
        <end position="223"/>
    </location>
</feature>
<dbReference type="InterPro" id="IPR036737">
    <property type="entry name" value="OmpA-like_sf"/>
</dbReference>
<name>A0A354M517_9BACT</name>
<sequence length="236" mass="27154">MKIKIYIIYLLTLLLFCPFYIEAQDNQSVKEKNRISRWIDSGKSFFKKREKKDEIHINLHELTLEENIKIPVPASSAVNNLKTALSQEVRRLSRIKHAQLSTPRKGEVIKVVIPMDQLFQPNDTLLWDRAELILRPFVKYVENPDYYHILLAAYTDDTGSDAYTRRLSESRARAVAGWLQEHGGVSDYIVPYGMGNSNPIMPNTSDANRTENRRMEIYLVPGEALLKLAGKGKITY</sequence>
<keyword evidence="1" id="KW-0472">Membrane</keyword>
<dbReference type="SUPFAM" id="SSF103088">
    <property type="entry name" value="OmpA-like"/>
    <property type="match status" value="1"/>
</dbReference>
<proteinExistence type="predicted"/>
<protein>
    <recommendedName>
        <fullName evidence="2">OmpA-like domain-containing protein</fullName>
    </recommendedName>
</protein>
<dbReference type="PANTHER" id="PTHR30329">
    <property type="entry name" value="STATOR ELEMENT OF FLAGELLAR MOTOR COMPLEX"/>
    <property type="match status" value="1"/>
</dbReference>
<dbReference type="GO" id="GO:0016020">
    <property type="term" value="C:membrane"/>
    <property type="evidence" value="ECO:0007669"/>
    <property type="project" value="UniProtKB-UniRule"/>
</dbReference>
<gene>
    <name evidence="3" type="ORF">DDY73_11450</name>
</gene>
<dbReference type="PANTHER" id="PTHR30329:SF21">
    <property type="entry name" value="LIPOPROTEIN YIAD-RELATED"/>
    <property type="match status" value="1"/>
</dbReference>
<comment type="caution">
    <text evidence="3">The sequence shown here is derived from an EMBL/GenBank/DDBJ whole genome shotgun (WGS) entry which is preliminary data.</text>
</comment>
<dbReference type="AlphaFoldDB" id="A0A354M517"/>
<dbReference type="Gene3D" id="3.30.1330.60">
    <property type="entry name" value="OmpA-like domain"/>
    <property type="match status" value="1"/>
</dbReference>
<dbReference type="InterPro" id="IPR006665">
    <property type="entry name" value="OmpA-like"/>
</dbReference>
<evidence type="ECO:0000256" key="1">
    <source>
        <dbReference type="PROSITE-ProRule" id="PRU00473"/>
    </source>
</evidence>
<dbReference type="InterPro" id="IPR050330">
    <property type="entry name" value="Bact_OuterMem_StrucFunc"/>
</dbReference>
<dbReference type="CDD" id="cd07185">
    <property type="entry name" value="OmpA_C-like"/>
    <property type="match status" value="1"/>
</dbReference>
<accession>A0A354M517</accession>
<reference evidence="3 4" key="1">
    <citation type="journal article" date="2018" name="Nat. Biotechnol.">
        <title>A standardized bacterial taxonomy based on genome phylogeny substantially revises the tree of life.</title>
        <authorList>
            <person name="Parks D.H."/>
            <person name="Chuvochina M."/>
            <person name="Waite D.W."/>
            <person name="Rinke C."/>
            <person name="Skarshewski A."/>
            <person name="Chaumeil P.A."/>
            <person name="Hugenholtz P."/>
        </authorList>
    </citation>
    <scope>NUCLEOTIDE SEQUENCE [LARGE SCALE GENOMIC DNA]</scope>
    <source>
        <strain evidence="3">UBA11482</strain>
    </source>
</reference>
<dbReference type="PROSITE" id="PS51123">
    <property type="entry name" value="OMPA_2"/>
    <property type="match status" value="1"/>
</dbReference>
<dbReference type="EMBL" id="DNWC01000148">
    <property type="protein sequence ID" value="HBJ09606.1"/>
    <property type="molecule type" value="Genomic_DNA"/>
</dbReference>
<evidence type="ECO:0000259" key="2">
    <source>
        <dbReference type="PROSITE" id="PS51123"/>
    </source>
</evidence>